<dbReference type="OrthoDB" id="3218228at2"/>
<dbReference type="AlphaFoldDB" id="A0A222VJC1"/>
<keyword evidence="2" id="KW-1185">Reference proteome</keyword>
<evidence type="ECO:0000313" key="1">
    <source>
        <dbReference type="EMBL" id="SDC74003.1"/>
    </source>
</evidence>
<dbReference type="SUPFAM" id="SSF56747">
    <property type="entry name" value="Prim-pol domain"/>
    <property type="match status" value="1"/>
</dbReference>
<dbReference type="STRING" id="530584.SAMN05421630_103437"/>
<accession>A0A222VJC1</accession>
<dbReference type="SMART" id="SM00943">
    <property type="entry name" value="Prim-Pol"/>
    <property type="match status" value="1"/>
</dbReference>
<sequence length="296" mass="31042">MTSHHASEPVNPLLDRALYLATMGWAVFPLAPGTKRQPAVKNWEERATTDRTRVRRCWSVNRWNIGVATGPSGLVVVDLDLPKDGDTGPAGADALAALADERGGPLPPTYTVTTPSGGCHLYYLAPAGTRLRNTAKHICANVDTRAGGGYVVGPGSVTDLGAYELADDRDPVELPGWLVQACAERPAAATSRPVEIRSARTDSYGAAALRGEVERVRSAGPGTYNGVLSSAAYTIGRKVGADLIPHPVARAELIAAGETLIGSEHWPPHAREVARVVDAGLAAGAANPVARRRKAA</sequence>
<dbReference type="Proteomes" id="UP000199494">
    <property type="component" value="Unassembled WGS sequence"/>
</dbReference>
<dbReference type="Pfam" id="PF09250">
    <property type="entry name" value="Prim-Pol"/>
    <property type="match status" value="1"/>
</dbReference>
<protein>
    <submittedName>
        <fullName evidence="1">Bifunctional DNA primase/polymerase, N-terminal</fullName>
    </submittedName>
</protein>
<dbReference type="InterPro" id="IPR015330">
    <property type="entry name" value="DNA_primase/pol_bifunc_N"/>
</dbReference>
<proteinExistence type="predicted"/>
<dbReference type="KEGG" id="pmad:BAY61_02410"/>
<name>A0A222VJC1_9PSEU</name>
<dbReference type="RefSeq" id="WP_091801963.1">
    <property type="nucleotide sequence ID" value="NZ_CP016353.1"/>
</dbReference>
<organism evidence="1 2">
    <name type="scientific">Prauserella marina</name>
    <dbReference type="NCBI Taxonomy" id="530584"/>
    <lineage>
        <taxon>Bacteria</taxon>
        <taxon>Bacillati</taxon>
        <taxon>Actinomycetota</taxon>
        <taxon>Actinomycetes</taxon>
        <taxon>Pseudonocardiales</taxon>
        <taxon>Pseudonocardiaceae</taxon>
        <taxon>Prauserella</taxon>
    </lineage>
</organism>
<gene>
    <name evidence="1" type="ORF">SAMN05421630_103437</name>
</gene>
<dbReference type="EMBL" id="FMZE01000003">
    <property type="protein sequence ID" value="SDC74003.1"/>
    <property type="molecule type" value="Genomic_DNA"/>
</dbReference>
<dbReference type="CDD" id="cd04859">
    <property type="entry name" value="Prim_Pol"/>
    <property type="match status" value="1"/>
</dbReference>
<reference evidence="1 2" key="1">
    <citation type="submission" date="2016-10" db="EMBL/GenBank/DDBJ databases">
        <authorList>
            <person name="de Groot N.N."/>
        </authorList>
    </citation>
    <scope>NUCLEOTIDE SEQUENCE [LARGE SCALE GENOMIC DNA]</scope>
    <source>
        <strain evidence="1 2">CGMCC 4.5506</strain>
    </source>
</reference>
<evidence type="ECO:0000313" key="2">
    <source>
        <dbReference type="Proteomes" id="UP000199494"/>
    </source>
</evidence>